<dbReference type="PANTHER" id="PTHR10782">
    <property type="entry name" value="ZINC FINGER MIZ DOMAIN-CONTAINING PROTEIN"/>
    <property type="match status" value="1"/>
</dbReference>
<feature type="compositionally biased region" description="Polar residues" evidence="5">
    <location>
        <begin position="165"/>
        <end position="190"/>
    </location>
</feature>
<comment type="caution">
    <text evidence="7">The sequence shown here is derived from an EMBL/GenBank/DDBJ whole genome shotgun (WGS) entry which is preliminary data.</text>
</comment>
<feature type="region of interest" description="Disordered" evidence="5">
    <location>
        <begin position="138"/>
        <end position="190"/>
    </location>
</feature>
<evidence type="ECO:0000313" key="7">
    <source>
        <dbReference type="EMBL" id="KAA8564964.1"/>
    </source>
</evidence>
<dbReference type="Proteomes" id="UP000322873">
    <property type="component" value="Unassembled WGS sequence"/>
</dbReference>
<evidence type="ECO:0000256" key="4">
    <source>
        <dbReference type="PROSITE-ProRule" id="PRU00452"/>
    </source>
</evidence>
<feature type="compositionally biased region" description="Low complexity" evidence="5">
    <location>
        <begin position="549"/>
        <end position="562"/>
    </location>
</feature>
<dbReference type="PROSITE" id="PS51044">
    <property type="entry name" value="ZF_SP_RING"/>
    <property type="match status" value="1"/>
</dbReference>
<evidence type="ECO:0000259" key="6">
    <source>
        <dbReference type="PROSITE" id="PS51044"/>
    </source>
</evidence>
<dbReference type="VEuPathDB" id="FungiDB:MFRU_008g01890"/>
<feature type="compositionally biased region" description="Low complexity" evidence="5">
    <location>
        <begin position="717"/>
        <end position="745"/>
    </location>
</feature>
<name>A0A5M9J663_MONFR</name>
<feature type="domain" description="SP-RING-type" evidence="6">
    <location>
        <begin position="994"/>
        <end position="1087"/>
    </location>
</feature>
<feature type="compositionally biased region" description="Polar residues" evidence="5">
    <location>
        <begin position="569"/>
        <end position="608"/>
    </location>
</feature>
<dbReference type="InterPro" id="IPR013083">
    <property type="entry name" value="Znf_RING/FYVE/PHD"/>
</dbReference>
<dbReference type="Pfam" id="PF02891">
    <property type="entry name" value="zf-MIZ"/>
    <property type="match status" value="1"/>
</dbReference>
<gene>
    <name evidence="7" type="ORF">EYC84_010733</name>
</gene>
<proteinExistence type="predicted"/>
<reference evidence="7 8" key="1">
    <citation type="submission" date="2019-06" db="EMBL/GenBank/DDBJ databases">
        <title>Genome Sequence of the Brown Rot Fungal Pathogen Monilinia fructicola.</title>
        <authorList>
            <person name="De Miccolis Angelini R.M."/>
            <person name="Landi L."/>
            <person name="Abate D."/>
            <person name="Pollastro S."/>
            <person name="Romanazzi G."/>
            <person name="Faretra F."/>
        </authorList>
    </citation>
    <scope>NUCLEOTIDE SEQUENCE [LARGE SCALE GENOMIC DNA]</scope>
    <source>
        <strain evidence="7 8">Mfrc123</strain>
    </source>
</reference>
<dbReference type="GO" id="GO:0061665">
    <property type="term" value="F:SUMO ligase activity"/>
    <property type="evidence" value="ECO:0007669"/>
    <property type="project" value="TreeGrafter"/>
</dbReference>
<dbReference type="PANTHER" id="PTHR10782:SF4">
    <property type="entry name" value="TONALLI, ISOFORM E"/>
    <property type="match status" value="1"/>
</dbReference>
<evidence type="ECO:0000256" key="1">
    <source>
        <dbReference type="ARBA" id="ARBA00022723"/>
    </source>
</evidence>
<feature type="compositionally biased region" description="Low complexity" evidence="5">
    <location>
        <begin position="659"/>
        <end position="676"/>
    </location>
</feature>
<feature type="compositionally biased region" description="Polar residues" evidence="5">
    <location>
        <begin position="62"/>
        <end position="105"/>
    </location>
</feature>
<keyword evidence="2 4" id="KW-0863">Zinc-finger</keyword>
<keyword evidence="1" id="KW-0479">Metal-binding</keyword>
<dbReference type="EMBL" id="VICG01000014">
    <property type="protein sequence ID" value="KAA8564964.1"/>
    <property type="molecule type" value="Genomic_DNA"/>
</dbReference>
<accession>A0A5M9J663</accession>
<dbReference type="AlphaFoldDB" id="A0A5M9J663"/>
<keyword evidence="8" id="KW-1185">Reference proteome</keyword>
<feature type="region of interest" description="Disordered" evidence="5">
    <location>
        <begin position="463"/>
        <end position="521"/>
    </location>
</feature>
<organism evidence="7 8">
    <name type="scientific">Monilinia fructicola</name>
    <name type="common">Brown rot fungus</name>
    <name type="synonym">Ciboria fructicola</name>
    <dbReference type="NCBI Taxonomy" id="38448"/>
    <lineage>
        <taxon>Eukaryota</taxon>
        <taxon>Fungi</taxon>
        <taxon>Dikarya</taxon>
        <taxon>Ascomycota</taxon>
        <taxon>Pezizomycotina</taxon>
        <taxon>Leotiomycetes</taxon>
        <taxon>Helotiales</taxon>
        <taxon>Sclerotiniaceae</taxon>
        <taxon>Monilinia</taxon>
    </lineage>
</organism>
<evidence type="ECO:0000256" key="2">
    <source>
        <dbReference type="ARBA" id="ARBA00022771"/>
    </source>
</evidence>
<dbReference type="InterPro" id="IPR004181">
    <property type="entry name" value="Znf_MIZ"/>
</dbReference>
<keyword evidence="3" id="KW-0862">Zinc</keyword>
<feature type="region of interest" description="Disordered" evidence="5">
    <location>
        <begin position="37"/>
        <end position="109"/>
    </location>
</feature>
<evidence type="ECO:0000256" key="3">
    <source>
        <dbReference type="ARBA" id="ARBA00022833"/>
    </source>
</evidence>
<feature type="region of interest" description="Disordered" evidence="5">
    <location>
        <begin position="534"/>
        <end position="608"/>
    </location>
</feature>
<evidence type="ECO:0000256" key="5">
    <source>
        <dbReference type="SAM" id="MobiDB-lite"/>
    </source>
</evidence>
<sequence length="1154" mass="128001">MRRPPDKDGLAITERDVVSSNATLNAFFGGSRQKSWMLAGGAPVRPTPRRPSINKPSDHRNTNIQRRPTVNLLSPVASNESSSPALAHNSTPLDNTHTAAVSGTHGSPVVNATVANSQTFPQAYNTPSNTDVVLRHASPDASRGEVGESHTVASEEAPRRRTPASIVSTQNPTQELSSRHPPNQNIDNQVSPVTPGDLEILTMMLGNVDQALSSHAQSSRRRALPPTMPSLKPRIELIKSYIEHCGGMANLNSALEKPRFSLMEIACKSEDAFYVALHQLFCVWDTSREDIAAIPGLPDSTTLSHAFRILGQLIRDNEGLAPSHLRWFAKFPSPLLDLVTTSEPYRRVIQEVGAFLSKLASDWSNLTRLCANRGHPPLVDELISRLGLLSSTLQNIVFTASRRNLNIVDDEFGNQMERVFEEDKTGHKELAARFNTACPPSDREIQERTQTIVKKYMMISQKSRQKKNATLAPQPSSTAPVPPSRISPAGQVPVAANGSYAYSNRSVSNPTQSVIRQQNDVPNRQIVQNLGQIRTSFSGPPSGTFSNHSNSAPSTAADSSTSIHMQGLSMGSPTQQGFQYSSPVLQSTGNQFPSPVMRNNGTQSPIIAQNQGLPQDQYHHDPRFGPRQQTYHPHQLLQQQFGQQGQYGTNNHLQMSLQQNQQNQQNQMTQQQQQQQWVQHAMPSGPQHSNQHQIPQQQQVSAIQAMQRRPHLRREGNPVNGQQQQPQVLSRNGSRNGSRNNSVSSDNMRASMNGPVVYPQSFPQGTQGFPGSRPVISIEEQQCMHYRMSDPMKRPIIPPLGFAHPQGLPDPDSNALQQAHVRSPRLVTVDVSKLGSDDVSRRFYQFVKVLDPLRFTAAYLSQSIDWHRSFTTAPNTEAFSISSWVVSDTVWPDMVFMAINSDDHCQNVLEVRRKLHHGKDLPIDLTTYVWAGKNEITVSMPKMTTEIKKKEYFIAVEEIEILQHHEIIDLCKEQSIPAAKVLEEIKKKLAGPTEDDDLIIVASDLSIDLTDPFTARIFEIPVRGKDCLHRECFDLETFLSTRGSKQNRTGQPSLVDVWKCPLCSLDARPYNLRCDQFLVSVREELQKQNNLDVKAILVAADGTWRPKPDSQSSHKRKSTTGEDDGDSIDGGRPSKKSTGGSKAVVVEIIDLDDD</sequence>
<dbReference type="GO" id="GO:0000785">
    <property type="term" value="C:chromatin"/>
    <property type="evidence" value="ECO:0007669"/>
    <property type="project" value="TreeGrafter"/>
</dbReference>
<feature type="compositionally biased region" description="Polar residues" evidence="5">
    <location>
        <begin position="500"/>
        <end position="521"/>
    </location>
</feature>
<feature type="compositionally biased region" description="Basic and acidic residues" evidence="5">
    <location>
        <begin position="138"/>
        <end position="148"/>
    </location>
</feature>
<dbReference type="GO" id="GO:0008270">
    <property type="term" value="F:zinc ion binding"/>
    <property type="evidence" value="ECO:0007669"/>
    <property type="project" value="UniProtKB-KW"/>
</dbReference>
<feature type="compositionally biased region" description="Low complexity" evidence="5">
    <location>
        <begin position="686"/>
        <end position="707"/>
    </location>
</feature>
<feature type="region of interest" description="Disordered" evidence="5">
    <location>
        <begin position="659"/>
        <end position="753"/>
    </location>
</feature>
<evidence type="ECO:0000313" key="8">
    <source>
        <dbReference type="Proteomes" id="UP000322873"/>
    </source>
</evidence>
<feature type="region of interest" description="Disordered" evidence="5">
    <location>
        <begin position="1104"/>
        <end position="1143"/>
    </location>
</feature>
<protein>
    <recommendedName>
        <fullName evidence="6">SP-RING-type domain-containing protein</fullName>
    </recommendedName>
</protein>
<dbReference type="Gene3D" id="3.30.40.10">
    <property type="entry name" value="Zinc/RING finger domain, C3HC4 (zinc finger)"/>
    <property type="match status" value="1"/>
</dbReference>
<feature type="compositionally biased region" description="Polar residues" evidence="5">
    <location>
        <begin position="534"/>
        <end position="548"/>
    </location>
</feature>
<dbReference type="GO" id="GO:0016925">
    <property type="term" value="P:protein sumoylation"/>
    <property type="evidence" value="ECO:0007669"/>
    <property type="project" value="TreeGrafter"/>
</dbReference>